<reference evidence="4" key="1">
    <citation type="journal article" date="2019" name="Nat. Commun.">
        <title>The genome of broomcorn millet.</title>
        <authorList>
            <person name="Zou C."/>
            <person name="Miki D."/>
            <person name="Li D."/>
            <person name="Tang Q."/>
            <person name="Xiao L."/>
            <person name="Rajput S."/>
            <person name="Deng P."/>
            <person name="Jia W."/>
            <person name="Huang R."/>
            <person name="Zhang M."/>
            <person name="Sun Y."/>
            <person name="Hu J."/>
            <person name="Fu X."/>
            <person name="Schnable P.S."/>
            <person name="Li F."/>
            <person name="Zhang H."/>
            <person name="Feng B."/>
            <person name="Zhu X."/>
            <person name="Liu R."/>
            <person name="Schnable J.C."/>
            <person name="Zhu J.-K."/>
            <person name="Zhang H."/>
        </authorList>
    </citation>
    <scope>NUCLEOTIDE SEQUENCE [LARGE SCALE GENOMIC DNA]</scope>
</reference>
<evidence type="ECO:0000259" key="2">
    <source>
        <dbReference type="Pfam" id="PF13968"/>
    </source>
</evidence>
<name>A0A3L6PWI0_PANMI</name>
<dbReference type="STRING" id="4540.A0A3L6PWI0"/>
<accession>A0A3L6PWI0</accession>
<feature type="domain" description="DUF4220" evidence="2">
    <location>
        <begin position="163"/>
        <end position="509"/>
    </location>
</feature>
<keyword evidence="4" id="KW-1185">Reference proteome</keyword>
<dbReference type="Proteomes" id="UP000275267">
    <property type="component" value="Unassembled WGS sequence"/>
</dbReference>
<dbReference type="PANTHER" id="PTHR31325">
    <property type="entry name" value="OS01G0798800 PROTEIN-RELATED"/>
    <property type="match status" value="1"/>
</dbReference>
<feature type="transmembrane region" description="Helical" evidence="1">
    <location>
        <begin position="452"/>
        <end position="471"/>
    </location>
</feature>
<dbReference type="Pfam" id="PF13968">
    <property type="entry name" value="DUF4220"/>
    <property type="match status" value="1"/>
</dbReference>
<evidence type="ECO:0000313" key="4">
    <source>
        <dbReference type="Proteomes" id="UP000275267"/>
    </source>
</evidence>
<sequence length="780" mass="88626">MDHLNISNDCPWFLTVYTANLTASYTETRNELTTVSASLIMFILTGLFFTLNLFSGISGVSAILDPKVRLFLSSVLSLFLTVMSYLFSEAKNIGGLGSESSTVTGLSRKATLILTWMLLVELLRRKVDEIRVRGYSSTIQRAGRVVWLGSLVFFNINVVEEKELFSILWILCVTRLLQRIVFTEVEKRSYAHGKNPGLINSYMAQMLQHHKHHHQRLGDHEVIQGGHEMLKRCKYIVMGEEKLVKKVTAYGYELNAITPSDSIITVGKVWELAESDRLFTAFDQNQRLRRLCLSFALFKLLRRRFEHLPAVTTAEEEARDSRNLILKGLHGSGESTAEALFQVMNDEVNFLCEYNHSVAPVVLASPFFLLVNYFLIHVAVFGFCLMAIILCANGDVGFIIQSVSIFQFSISRVGTCFLKEAAVWPSAFFVALDFFISIILFIIFFYEEIWEFFIFLLSNWFMVSLLCNYMTKPQWRESLIFTRAFRFLMLLRSKTRNTNLHFKQFSVLDLSWPPILALPATLSLKVKTALVPNSLKQSIMEYMVEHDHGTNHYTPLTNGKSALRRNNLFGQLSWACNSNSVAEVALTWHIATCLLEVECPPRRAEEASPWKVAMRLSKYCGYLVLFHPELLPDNQENLELIPEDISEELKNILGCWDYYFSSRRSRVKKIMESIRGGDTTTETATGWTEIQVEATGKGDQNKVVTSGAKLGKLLMNEANSSNLETVWKVLADVWTELIIYIAVSSDKERVKDVLVHGDELVTLLWVLTMHTGISPPASDG</sequence>
<feature type="transmembrane region" description="Helical" evidence="1">
    <location>
        <begin position="70"/>
        <end position="88"/>
    </location>
</feature>
<dbReference type="InterPro" id="IPR007658">
    <property type="entry name" value="DUF594"/>
</dbReference>
<dbReference type="InterPro" id="IPR025315">
    <property type="entry name" value="DUF4220"/>
</dbReference>
<dbReference type="Pfam" id="PF04578">
    <property type="entry name" value="DUF594"/>
    <property type="match status" value="1"/>
</dbReference>
<keyword evidence="1" id="KW-0812">Transmembrane</keyword>
<comment type="caution">
    <text evidence="3">The sequence shown here is derived from an EMBL/GenBank/DDBJ whole genome shotgun (WGS) entry which is preliminary data.</text>
</comment>
<keyword evidence="1" id="KW-0472">Membrane</keyword>
<evidence type="ECO:0000256" key="1">
    <source>
        <dbReference type="SAM" id="Phobius"/>
    </source>
</evidence>
<gene>
    <name evidence="3" type="ORF">C2845_PM16G04460</name>
</gene>
<keyword evidence="1" id="KW-1133">Transmembrane helix</keyword>
<proteinExistence type="predicted"/>
<dbReference type="OrthoDB" id="635900at2759"/>
<organism evidence="3 4">
    <name type="scientific">Panicum miliaceum</name>
    <name type="common">Proso millet</name>
    <name type="synonym">Broomcorn millet</name>
    <dbReference type="NCBI Taxonomy" id="4540"/>
    <lineage>
        <taxon>Eukaryota</taxon>
        <taxon>Viridiplantae</taxon>
        <taxon>Streptophyta</taxon>
        <taxon>Embryophyta</taxon>
        <taxon>Tracheophyta</taxon>
        <taxon>Spermatophyta</taxon>
        <taxon>Magnoliopsida</taxon>
        <taxon>Liliopsida</taxon>
        <taxon>Poales</taxon>
        <taxon>Poaceae</taxon>
        <taxon>PACMAD clade</taxon>
        <taxon>Panicoideae</taxon>
        <taxon>Panicodae</taxon>
        <taxon>Paniceae</taxon>
        <taxon>Panicinae</taxon>
        <taxon>Panicum</taxon>
        <taxon>Panicum sect. Panicum</taxon>
    </lineage>
</organism>
<feature type="transmembrane region" description="Helical" evidence="1">
    <location>
        <begin position="427"/>
        <end position="446"/>
    </location>
</feature>
<evidence type="ECO:0000313" key="3">
    <source>
        <dbReference type="EMBL" id="RLM65433.1"/>
    </source>
</evidence>
<feature type="transmembrane region" description="Helical" evidence="1">
    <location>
        <begin position="39"/>
        <end position="63"/>
    </location>
</feature>
<dbReference type="AlphaFoldDB" id="A0A3L6PWI0"/>
<protein>
    <recommendedName>
        <fullName evidence="2">DUF4220 domain-containing protein</fullName>
    </recommendedName>
</protein>
<dbReference type="EMBL" id="PQIB02000015">
    <property type="protein sequence ID" value="RLM65433.1"/>
    <property type="molecule type" value="Genomic_DNA"/>
</dbReference>